<organism evidence="1 2">
    <name type="scientific">Prauserella endophytica</name>
    <dbReference type="NCBI Taxonomy" id="1592324"/>
    <lineage>
        <taxon>Bacteria</taxon>
        <taxon>Bacillati</taxon>
        <taxon>Actinomycetota</taxon>
        <taxon>Actinomycetes</taxon>
        <taxon>Pseudonocardiales</taxon>
        <taxon>Pseudonocardiaceae</taxon>
        <taxon>Prauserella</taxon>
        <taxon>Prauserella coralliicola group</taxon>
    </lineage>
</organism>
<keyword evidence="2" id="KW-1185">Reference proteome</keyword>
<comment type="caution">
    <text evidence="1">The sequence shown here is derived from an EMBL/GenBank/DDBJ whole genome shotgun (WGS) entry which is preliminary data.</text>
</comment>
<dbReference type="InterPro" id="IPR010349">
    <property type="entry name" value="Asparaginase_II"/>
</dbReference>
<dbReference type="EMBL" id="SWMS01000001">
    <property type="protein sequence ID" value="TKG73067.1"/>
    <property type="molecule type" value="Genomic_DNA"/>
</dbReference>
<protein>
    <submittedName>
        <fullName evidence="1">Asparaginase</fullName>
    </submittedName>
</protein>
<dbReference type="PANTHER" id="PTHR42110:SF1">
    <property type="entry name" value="L-ASPARAGINASE, PUTATIVE (AFU_ORTHOLOGUE AFUA_3G11890)-RELATED"/>
    <property type="match status" value="1"/>
</dbReference>
<reference evidence="1 2" key="1">
    <citation type="journal article" date="2015" name="Antonie Van Leeuwenhoek">
        <title>Prauserella endophytica sp. nov., an endophytic actinobacterium isolated from Tamarix taklamakanensis.</title>
        <authorList>
            <person name="Liu J.M."/>
            <person name="Habden X."/>
            <person name="Guo L."/>
            <person name="Tuo L."/>
            <person name="Jiang Z.K."/>
            <person name="Liu S.W."/>
            <person name="Liu X.F."/>
            <person name="Chen L."/>
            <person name="Li R.F."/>
            <person name="Zhang Y.Q."/>
            <person name="Sun C.H."/>
        </authorList>
    </citation>
    <scope>NUCLEOTIDE SEQUENCE [LARGE SCALE GENOMIC DNA]</scope>
    <source>
        <strain evidence="1 2">CGMCC 4.7182</strain>
    </source>
</reference>
<dbReference type="Proteomes" id="UP000309992">
    <property type="component" value="Unassembled WGS sequence"/>
</dbReference>
<dbReference type="PANTHER" id="PTHR42110">
    <property type="entry name" value="L-ASPARAGINASE, PUTATIVE (AFU_ORTHOLOGUE AFUA_3G11890)-RELATED"/>
    <property type="match status" value="1"/>
</dbReference>
<name>A0ABY2SBQ6_9PSEU</name>
<dbReference type="RefSeq" id="WP_137092729.1">
    <property type="nucleotide sequence ID" value="NZ_SWMS01000001.1"/>
</dbReference>
<evidence type="ECO:0000313" key="2">
    <source>
        <dbReference type="Proteomes" id="UP000309992"/>
    </source>
</evidence>
<gene>
    <name evidence="1" type="ORF">FCN18_00215</name>
</gene>
<accession>A0ABY2SBQ6</accession>
<evidence type="ECO:0000313" key="1">
    <source>
        <dbReference type="EMBL" id="TKG73067.1"/>
    </source>
</evidence>
<sequence length="343" mass="35524">MSDPALVELVRSGFVESVHHGALVIVRPDGSVRTALGDVERPFYPRSANKPLQAVGMLECGLEAGAEELALICASHNGEPGHVELALAMLASAGLSEDDLRCPADYPLYEPARIEAIRAWPGRRRAAMNCSGKHAGMLATCVRRGWPTSCYHEPGHELQQAIADTVVKLTGEPIAATGVDGCGAPLLAFSLAGLARAFSQLVTAEHGPRRRVADAMRARPWLVAGTGRDDTLLMRAVPGLLAKVGAEGVHAIALPDGTAVALKLADGATRGRAPLLVAALRALGAVPENPAATSVLDGLGKGAGVVLGGGREVGELRVTDEALKALASAPRRKFASGNLDPPT</sequence>
<dbReference type="Pfam" id="PF06089">
    <property type="entry name" value="Asparaginase_II"/>
    <property type="match status" value="1"/>
</dbReference>
<proteinExistence type="predicted"/>